<dbReference type="PANTHER" id="PTHR38846:SF1">
    <property type="entry name" value="C3H1-TYPE DOMAIN-CONTAINING PROTEIN"/>
    <property type="match status" value="1"/>
</dbReference>
<organism evidence="1 2">
    <name type="scientific">Epicoccum nigrum</name>
    <name type="common">Soil fungus</name>
    <name type="synonym">Epicoccum purpurascens</name>
    <dbReference type="NCBI Taxonomy" id="105696"/>
    <lineage>
        <taxon>Eukaryota</taxon>
        <taxon>Fungi</taxon>
        <taxon>Dikarya</taxon>
        <taxon>Ascomycota</taxon>
        <taxon>Pezizomycotina</taxon>
        <taxon>Dothideomycetes</taxon>
        <taxon>Pleosporomycetidae</taxon>
        <taxon>Pleosporales</taxon>
        <taxon>Pleosporineae</taxon>
        <taxon>Didymellaceae</taxon>
        <taxon>Epicoccum</taxon>
    </lineage>
</organism>
<sequence>MMGWSKEERKKRRPEVITAEIDALYGTDTNDLKMWRRLCSDVNVDPVPQSIPDCKKALKRKFVNLVNLIDHRRNRNVQLIVFPDYHSFRKWTLKKSSRIFPKKAAKAGGFIKALLRDLQLH</sequence>
<name>A0A1Y2MG53_EPING</name>
<dbReference type="AlphaFoldDB" id="A0A1Y2MG53"/>
<dbReference type="InParanoid" id="A0A1Y2MG53"/>
<dbReference type="PANTHER" id="PTHR38846">
    <property type="entry name" value="C3H1-TYPE DOMAIN-CONTAINING PROTEIN"/>
    <property type="match status" value="1"/>
</dbReference>
<evidence type="ECO:0000313" key="1">
    <source>
        <dbReference type="EMBL" id="OSS55116.1"/>
    </source>
</evidence>
<evidence type="ECO:0000313" key="2">
    <source>
        <dbReference type="Proteomes" id="UP000193240"/>
    </source>
</evidence>
<dbReference type="EMBL" id="KZ107838">
    <property type="protein sequence ID" value="OSS55116.1"/>
    <property type="molecule type" value="Genomic_DNA"/>
</dbReference>
<protein>
    <submittedName>
        <fullName evidence="1">Uncharacterized protein</fullName>
    </submittedName>
</protein>
<reference evidence="1 2" key="1">
    <citation type="journal article" date="2017" name="Genome Announc.">
        <title>Genome sequence of the saprophytic ascomycete Epicoccum nigrum ICMP 19927 strain isolated from New Zealand.</title>
        <authorList>
            <person name="Fokin M."/>
            <person name="Fleetwood D."/>
            <person name="Weir B.S."/>
            <person name="Villas-Boas S.G."/>
        </authorList>
    </citation>
    <scope>NUCLEOTIDE SEQUENCE [LARGE SCALE GENOMIC DNA]</scope>
    <source>
        <strain evidence="1 2">ICMP 19927</strain>
    </source>
</reference>
<accession>A0A1Y2MG53</accession>
<dbReference type="Proteomes" id="UP000193240">
    <property type="component" value="Unassembled WGS sequence"/>
</dbReference>
<gene>
    <name evidence="1" type="ORF">B5807_00384</name>
</gene>
<dbReference type="STRING" id="105696.A0A1Y2MG53"/>
<proteinExistence type="predicted"/>
<keyword evidence="2" id="KW-1185">Reference proteome</keyword>